<evidence type="ECO:0000313" key="6">
    <source>
        <dbReference type="Proteomes" id="UP000610558"/>
    </source>
</evidence>
<dbReference type="SUPFAM" id="SSF53901">
    <property type="entry name" value="Thiolase-like"/>
    <property type="match status" value="2"/>
</dbReference>
<name>A0A927C404_9GAMM</name>
<dbReference type="InterPro" id="IPR040771">
    <property type="entry name" value="TLP1_add_C"/>
</dbReference>
<dbReference type="AlphaFoldDB" id="A0A927C404"/>
<dbReference type="EMBL" id="JACXLD010000006">
    <property type="protein sequence ID" value="MBD2859597.1"/>
    <property type="molecule type" value="Genomic_DNA"/>
</dbReference>
<proteinExistence type="inferred from homology"/>
<protein>
    <submittedName>
        <fullName evidence="5">Acetyl-CoA acetyltransferase</fullName>
    </submittedName>
</protein>
<organism evidence="5 6">
    <name type="scientific">Spongiibacter pelagi</name>
    <dbReference type="NCBI Taxonomy" id="2760804"/>
    <lineage>
        <taxon>Bacteria</taxon>
        <taxon>Pseudomonadati</taxon>
        <taxon>Pseudomonadota</taxon>
        <taxon>Gammaproteobacteria</taxon>
        <taxon>Cellvibrionales</taxon>
        <taxon>Spongiibacteraceae</taxon>
        <taxon>Spongiibacter</taxon>
    </lineage>
</organism>
<dbReference type="InterPro" id="IPR016039">
    <property type="entry name" value="Thiolase-like"/>
</dbReference>
<dbReference type="RefSeq" id="WP_190765607.1">
    <property type="nucleotide sequence ID" value="NZ_JACXLD010000006.1"/>
</dbReference>
<keyword evidence="3" id="KW-0012">Acyltransferase</keyword>
<gene>
    <name evidence="5" type="ORF">IB286_11325</name>
</gene>
<comment type="caution">
    <text evidence="5">The sequence shown here is derived from an EMBL/GenBank/DDBJ whole genome shotgun (WGS) entry which is preliminary data.</text>
</comment>
<keyword evidence="6" id="KW-1185">Reference proteome</keyword>
<sequence>MQSPAKIPVIVGVGEVIDRPAQISDALEPVALMAQALRNAAEDAGNTALLEDADSLDLIGLFSWSYKNPVGTLSEMLGIYPKRQVNVSMGGENPTKLIHEAALRILQGQGCTALIAGGEALSSLNKIMKTGEMPPWTAPASTEETFPFANAKICLSPIAEKLGSIDPAQLYPFYEVAFQAEQNITPEQGLIDNAQLWERYADVAADNEMAWIRNKPRAAEIATITEHNRMVSWPYPKLMMANPAVNQGAAVIVTSLEKARALGIAEDKLIYIWGGGHAIEADDFLHRDNYIHSSAQEAVLDKALALVGNDASRFDFMELYSCFPIVPKMARAYLGLENSAQSPTVAGGLTFFGGPINNYMSHACSAMVQKLRAQPGSIGLLYGQGGFVNKHHSLVLSNHAPEAEFTADFSLQDEANKRLAPIPERLEENYNGPAQIETYTVIFNRDGSPKQGVVVFLSPAGKRGMAKVSLENQAALERLLDAKQTAVGLQGNITLADDGLPEWHYQ</sequence>
<evidence type="ECO:0000256" key="3">
    <source>
        <dbReference type="ARBA" id="ARBA00023315"/>
    </source>
</evidence>
<evidence type="ECO:0000256" key="1">
    <source>
        <dbReference type="ARBA" id="ARBA00010982"/>
    </source>
</evidence>
<evidence type="ECO:0000259" key="4">
    <source>
        <dbReference type="Pfam" id="PF18313"/>
    </source>
</evidence>
<reference evidence="5" key="1">
    <citation type="submission" date="2020-09" db="EMBL/GenBank/DDBJ databases">
        <authorList>
            <person name="Yoon J.-W."/>
        </authorList>
    </citation>
    <scope>NUCLEOTIDE SEQUENCE</scope>
    <source>
        <strain evidence="5">KMU-158</strain>
    </source>
</reference>
<accession>A0A927C404</accession>
<dbReference type="Gene3D" id="2.40.50.840">
    <property type="match status" value="1"/>
</dbReference>
<feature type="domain" description="Thiolase-like protein type 1 additional C-terminal" evidence="4">
    <location>
        <begin position="425"/>
        <end position="493"/>
    </location>
</feature>
<dbReference type="Pfam" id="PF18313">
    <property type="entry name" value="TLP1_add_C"/>
    <property type="match status" value="1"/>
</dbReference>
<dbReference type="GO" id="GO:0016746">
    <property type="term" value="F:acyltransferase activity"/>
    <property type="evidence" value="ECO:0007669"/>
    <property type="project" value="UniProtKB-KW"/>
</dbReference>
<keyword evidence="2" id="KW-0808">Transferase</keyword>
<dbReference type="Gene3D" id="3.40.47.10">
    <property type="match status" value="1"/>
</dbReference>
<comment type="similarity">
    <text evidence="1">Belongs to the thiolase-like superfamily. Thiolase family.</text>
</comment>
<dbReference type="PANTHER" id="PTHR18919:SF139">
    <property type="entry name" value="THIOLASE-LIKE PROTEIN TYPE 1 ADDITIONAL C-TERMINAL DOMAIN-CONTAINING PROTEIN"/>
    <property type="match status" value="1"/>
</dbReference>
<evidence type="ECO:0000256" key="2">
    <source>
        <dbReference type="ARBA" id="ARBA00022679"/>
    </source>
</evidence>
<dbReference type="PANTHER" id="PTHR18919">
    <property type="entry name" value="ACETYL-COA C-ACYLTRANSFERASE"/>
    <property type="match status" value="1"/>
</dbReference>
<evidence type="ECO:0000313" key="5">
    <source>
        <dbReference type="EMBL" id="MBD2859597.1"/>
    </source>
</evidence>
<dbReference type="Proteomes" id="UP000610558">
    <property type="component" value="Unassembled WGS sequence"/>
</dbReference>